<dbReference type="Proteomes" id="UP000005526">
    <property type="component" value="Unassembled WGS sequence"/>
</dbReference>
<accession>E0NCV0</accession>
<sequence>MFLINRHFLIFPFKLTNPAFFKAFLPGGRIVIKHLHPVRQNDFLIGLSATMRAVRVLPLPECSPPPLSNLPL</sequence>
<comment type="caution">
    <text evidence="1">The sequence shown here is derived from an EMBL/GenBank/DDBJ whole genome shotgun (WGS) entry which is preliminary data.</text>
</comment>
<protein>
    <submittedName>
        <fullName evidence="1">Uncharacterized protein</fullName>
    </submittedName>
</protein>
<gene>
    <name evidence="1" type="ORF">HMPREF0602_2332</name>
</gene>
<organism evidence="1 2">
    <name type="scientific">Neisseria meningitidis serogroup B (strain ATCC 13091 / M2091)</name>
    <dbReference type="NCBI Taxonomy" id="862513"/>
    <lineage>
        <taxon>Bacteria</taxon>
        <taxon>Pseudomonadati</taxon>
        <taxon>Pseudomonadota</taxon>
        <taxon>Betaproteobacteria</taxon>
        <taxon>Neisseriales</taxon>
        <taxon>Neisseriaceae</taxon>
        <taxon>Neisseria</taxon>
    </lineage>
</organism>
<evidence type="ECO:0000313" key="1">
    <source>
        <dbReference type="EMBL" id="EFM03218.1"/>
    </source>
</evidence>
<dbReference type="EMBL" id="AEEF01000117">
    <property type="protein sequence ID" value="EFM03218.1"/>
    <property type="molecule type" value="Genomic_DNA"/>
</dbReference>
<proteinExistence type="predicted"/>
<dbReference type="AlphaFoldDB" id="E0NCV0"/>
<dbReference type="HOGENOM" id="CLU_2718186_0_0_4"/>
<name>E0NCV0_NEIM3</name>
<reference evidence="1 2" key="1">
    <citation type="submission" date="2010-07" db="EMBL/GenBank/DDBJ databases">
        <authorList>
            <person name="Muzny D."/>
            <person name="Qin X."/>
            <person name="Deng J."/>
            <person name="Jiang H."/>
            <person name="Liu Y."/>
            <person name="Qu J."/>
            <person name="Song X.-Z."/>
            <person name="Zhang L."/>
            <person name="Thornton R."/>
            <person name="Coyle M."/>
            <person name="Francisco L."/>
            <person name="Jackson L."/>
            <person name="Javaid M."/>
            <person name="Korchina V."/>
            <person name="Kovar C."/>
            <person name="Mata R."/>
            <person name="Mathew T."/>
            <person name="Ngo R."/>
            <person name="Nguyen L."/>
            <person name="Nguyen N."/>
            <person name="Okwuonu G."/>
            <person name="Ongeri F."/>
            <person name="Pham C."/>
            <person name="Simmons D."/>
            <person name="Wilczek-Boney K."/>
            <person name="Hale W."/>
            <person name="Jakkamsetti A."/>
            <person name="Pham P."/>
            <person name="Ruth R."/>
            <person name="San Lucas F."/>
            <person name="Warren J."/>
            <person name="Zhang J."/>
            <person name="Zhao Z."/>
            <person name="Zhou C."/>
            <person name="Zhu D."/>
            <person name="Lee S."/>
            <person name="Bess C."/>
            <person name="Blankenburg K."/>
            <person name="Forbes L."/>
            <person name="Fu Q."/>
            <person name="Gubbala S."/>
            <person name="Hirani K."/>
            <person name="Jayaseelan J.C."/>
            <person name="Lara F."/>
            <person name="Munidasa M."/>
            <person name="Palculict T."/>
            <person name="Patil S."/>
            <person name="Pu L.-L."/>
            <person name="Saada N."/>
            <person name="Tang L."/>
            <person name="Weissenberger G."/>
            <person name="Zhu Y."/>
            <person name="Hemphill L."/>
            <person name="Shang Y."/>
            <person name="Youmans B."/>
            <person name="Ayvaz T."/>
            <person name="Ross M."/>
            <person name="Santibanez J."/>
            <person name="Aqrawi P."/>
            <person name="Gross S."/>
            <person name="Joshi V."/>
            <person name="Fowler G."/>
            <person name="Nazareth L."/>
            <person name="Reid J."/>
            <person name="Worley K."/>
            <person name="Petrosino J."/>
            <person name="Highlander S."/>
            <person name="Gibbs R."/>
        </authorList>
    </citation>
    <scope>NUCLEOTIDE SEQUENCE [LARGE SCALE GENOMIC DNA]</scope>
    <source>
        <strain evidence="2">ATCC 13091 / M2091</strain>
    </source>
</reference>
<evidence type="ECO:0000313" key="2">
    <source>
        <dbReference type="Proteomes" id="UP000005526"/>
    </source>
</evidence>